<dbReference type="InterPro" id="IPR027640">
    <property type="entry name" value="Kinesin-like_fam"/>
</dbReference>
<dbReference type="GO" id="GO:0007018">
    <property type="term" value="P:microtubule-based movement"/>
    <property type="evidence" value="ECO:0007669"/>
    <property type="project" value="InterPro"/>
</dbReference>
<dbReference type="EMBL" id="VJMH01005324">
    <property type="protein sequence ID" value="KAF0697348.1"/>
    <property type="molecule type" value="Genomic_DNA"/>
</dbReference>
<comment type="subcellular location">
    <subcellularLocation>
        <location evidence="1">Cytoplasm</location>
    </subcellularLocation>
</comment>
<evidence type="ECO:0000256" key="5">
    <source>
        <dbReference type="ARBA" id="ARBA00023054"/>
    </source>
</evidence>
<evidence type="ECO:0000259" key="9">
    <source>
        <dbReference type="PROSITE" id="PS50067"/>
    </source>
</evidence>
<dbReference type="InterPro" id="IPR019821">
    <property type="entry name" value="Kinesin_motor_CS"/>
</dbReference>
<protein>
    <recommendedName>
        <fullName evidence="7">Kinesin-like protein</fullName>
    </recommendedName>
</protein>
<evidence type="ECO:0000256" key="3">
    <source>
        <dbReference type="ARBA" id="ARBA00022741"/>
    </source>
</evidence>
<feature type="domain" description="Kinesin motor" evidence="9">
    <location>
        <begin position="50"/>
        <end position="394"/>
    </location>
</feature>
<gene>
    <name evidence="11" type="primary">Aste57867_11949</name>
    <name evidence="10" type="ORF">As57867_011904</name>
    <name evidence="11" type="ORF">ASTE57867_11949</name>
</gene>
<evidence type="ECO:0000313" key="11">
    <source>
        <dbReference type="EMBL" id="VFT88804.1"/>
    </source>
</evidence>
<dbReference type="GO" id="GO:0005524">
    <property type="term" value="F:ATP binding"/>
    <property type="evidence" value="ECO:0007669"/>
    <property type="project" value="UniProtKB-UniRule"/>
</dbReference>
<dbReference type="OrthoDB" id="3176171at2759"/>
<dbReference type="PROSITE" id="PS50067">
    <property type="entry name" value="KINESIN_MOTOR_2"/>
    <property type="match status" value="1"/>
</dbReference>
<evidence type="ECO:0000313" key="10">
    <source>
        <dbReference type="EMBL" id="KAF0697348.1"/>
    </source>
</evidence>
<feature type="region of interest" description="Disordered" evidence="8">
    <location>
        <begin position="1"/>
        <end position="52"/>
    </location>
</feature>
<dbReference type="AlphaFoldDB" id="A0A485KUB8"/>
<keyword evidence="5" id="KW-0175">Coiled coil</keyword>
<evidence type="ECO:0000256" key="4">
    <source>
        <dbReference type="ARBA" id="ARBA00022840"/>
    </source>
</evidence>
<evidence type="ECO:0000313" key="12">
    <source>
        <dbReference type="Proteomes" id="UP000332933"/>
    </source>
</evidence>
<dbReference type="InterPro" id="IPR036961">
    <property type="entry name" value="Kinesin_motor_dom_sf"/>
</dbReference>
<evidence type="ECO:0000256" key="1">
    <source>
        <dbReference type="ARBA" id="ARBA00004496"/>
    </source>
</evidence>
<feature type="binding site" evidence="6">
    <location>
        <begin position="139"/>
        <end position="146"/>
    </location>
    <ligand>
        <name>ATP</name>
        <dbReference type="ChEBI" id="CHEBI:30616"/>
    </ligand>
</feature>
<keyword evidence="2" id="KW-0963">Cytoplasm</keyword>
<organism evidence="11 12">
    <name type="scientific">Aphanomyces stellatus</name>
    <dbReference type="NCBI Taxonomy" id="120398"/>
    <lineage>
        <taxon>Eukaryota</taxon>
        <taxon>Sar</taxon>
        <taxon>Stramenopiles</taxon>
        <taxon>Oomycota</taxon>
        <taxon>Saprolegniomycetes</taxon>
        <taxon>Saprolegniales</taxon>
        <taxon>Verrucalvaceae</taxon>
        <taxon>Aphanomyces</taxon>
    </lineage>
</organism>
<evidence type="ECO:0000256" key="8">
    <source>
        <dbReference type="SAM" id="MobiDB-lite"/>
    </source>
</evidence>
<dbReference type="EMBL" id="CAADRA010005345">
    <property type="protein sequence ID" value="VFT88804.1"/>
    <property type="molecule type" value="Genomic_DNA"/>
</dbReference>
<dbReference type="Proteomes" id="UP000332933">
    <property type="component" value="Unassembled WGS sequence"/>
</dbReference>
<dbReference type="InterPro" id="IPR027417">
    <property type="entry name" value="P-loop_NTPase"/>
</dbReference>
<dbReference type="Gene3D" id="3.40.850.10">
    <property type="entry name" value="Kinesin motor domain"/>
    <property type="match status" value="1"/>
</dbReference>
<keyword evidence="6 7" id="KW-0505">Motor protein</keyword>
<dbReference type="SUPFAM" id="SSF52540">
    <property type="entry name" value="P-loop containing nucleoside triphosphate hydrolases"/>
    <property type="match status" value="1"/>
</dbReference>
<feature type="compositionally biased region" description="Polar residues" evidence="8">
    <location>
        <begin position="541"/>
        <end position="555"/>
    </location>
</feature>
<name>A0A485KUB8_9STRA</name>
<dbReference type="GO" id="GO:0005874">
    <property type="term" value="C:microtubule"/>
    <property type="evidence" value="ECO:0007669"/>
    <property type="project" value="UniProtKB-KW"/>
</dbReference>
<sequence>MVPTSRSASGAPQPPGGGLRKDTSSALVRRSRTPSRTESSSRKPQAAESSVRVALRARPLNTAELGRGDSSMLRFVSNNRSEMQVVSASAGGRELVRNFQFDVCACETVSQTDFFQLSGITTLLDSALEGYLATVFAYGQTGSGKTYSMSGLEEKLGLAREVAKGEEPSDGLIPRSIRYLFDAVAAKTPDTTFAMKASYCEIYNEQAYDLLNAASGSLNVRWNDRNGFYVQNLLVVQCDSLDDVMAVVDEGHRNRRVGSHEMNKDSSRSHSILTITLDQEVRDPNDGHSVVKYGKISFVDLAGSERLKDTKSSNTEETSNINKSLLTLGKVISALGSKSNAPFVPYRDSKLTKLLMDSLGGNSLTLMIACISPSPGVMEDTLSTLNYATRAKNIQNKPTIQMDPTESLILGLRKENQVLRTENVYLKQQLLQATGKLFPSGAAPPPDALRSPSYSTTEGQKPPARIAPLLSKPTMPEQPQSASPTAADFESLNGVMAAYQNQLIFLQQENAQLHANQGYSEHRLKNLIAENESLQELLEKATSTSRVNQDSTKLQGKNDAGEKLKAENERLKQQLQHHREKNPTDFDILDQVQQMNVRVEQLQKREQELMMALVRRPTTSSKREESSTHM</sequence>
<accession>A0A485KUB8</accession>
<dbReference type="CDD" id="cd00106">
    <property type="entry name" value="KISc"/>
    <property type="match status" value="1"/>
</dbReference>
<dbReference type="GO" id="GO:0005737">
    <property type="term" value="C:cytoplasm"/>
    <property type="evidence" value="ECO:0007669"/>
    <property type="project" value="UniProtKB-SubCell"/>
</dbReference>
<dbReference type="PANTHER" id="PTHR47969:SF15">
    <property type="entry name" value="CHROMOSOME-ASSOCIATED KINESIN KIF4A-RELATED"/>
    <property type="match status" value="1"/>
</dbReference>
<reference evidence="10" key="2">
    <citation type="submission" date="2019-06" db="EMBL/GenBank/DDBJ databases">
        <title>Genomics analysis of Aphanomyces spp. identifies a new class of oomycete effector associated with host adaptation.</title>
        <authorList>
            <person name="Gaulin E."/>
        </authorList>
    </citation>
    <scope>NUCLEOTIDE SEQUENCE</scope>
    <source>
        <strain evidence="10">CBS 578.67</strain>
    </source>
</reference>
<dbReference type="InterPro" id="IPR001752">
    <property type="entry name" value="Kinesin_motor_dom"/>
</dbReference>
<keyword evidence="3 6" id="KW-0547">Nucleotide-binding</keyword>
<keyword evidence="12" id="KW-1185">Reference proteome</keyword>
<proteinExistence type="inferred from homology"/>
<dbReference type="GO" id="GO:0051231">
    <property type="term" value="P:spindle elongation"/>
    <property type="evidence" value="ECO:0007669"/>
    <property type="project" value="TreeGrafter"/>
</dbReference>
<keyword evidence="4 6" id="KW-0067">ATP-binding</keyword>
<keyword evidence="7" id="KW-0493">Microtubule</keyword>
<dbReference type="GO" id="GO:0008017">
    <property type="term" value="F:microtubule binding"/>
    <property type="evidence" value="ECO:0007669"/>
    <property type="project" value="InterPro"/>
</dbReference>
<dbReference type="GO" id="GO:0005875">
    <property type="term" value="C:microtubule associated complex"/>
    <property type="evidence" value="ECO:0007669"/>
    <property type="project" value="TreeGrafter"/>
</dbReference>
<comment type="similarity">
    <text evidence="6 7">Belongs to the TRAFAC class myosin-kinesin ATPase superfamily. Kinesin family.</text>
</comment>
<feature type="region of interest" description="Disordered" evidence="8">
    <location>
        <begin position="541"/>
        <end position="560"/>
    </location>
</feature>
<evidence type="ECO:0000256" key="6">
    <source>
        <dbReference type="PROSITE-ProRule" id="PRU00283"/>
    </source>
</evidence>
<dbReference type="PROSITE" id="PS00411">
    <property type="entry name" value="KINESIN_MOTOR_1"/>
    <property type="match status" value="1"/>
</dbReference>
<dbReference type="PANTHER" id="PTHR47969">
    <property type="entry name" value="CHROMOSOME-ASSOCIATED KINESIN KIF4A-RELATED"/>
    <property type="match status" value="1"/>
</dbReference>
<feature type="region of interest" description="Disordered" evidence="8">
    <location>
        <begin position="437"/>
        <end position="486"/>
    </location>
</feature>
<reference evidence="11 12" key="1">
    <citation type="submission" date="2019-03" db="EMBL/GenBank/DDBJ databases">
        <authorList>
            <person name="Gaulin E."/>
            <person name="Dumas B."/>
        </authorList>
    </citation>
    <scope>NUCLEOTIDE SEQUENCE [LARGE SCALE GENOMIC DNA]</scope>
    <source>
        <strain evidence="11">CBS 568.67</strain>
    </source>
</reference>
<dbReference type="SMART" id="SM00129">
    <property type="entry name" value="KISc"/>
    <property type="match status" value="1"/>
</dbReference>
<dbReference type="Pfam" id="PF00225">
    <property type="entry name" value="Kinesin"/>
    <property type="match status" value="1"/>
</dbReference>
<dbReference type="GO" id="GO:0003777">
    <property type="term" value="F:microtubule motor activity"/>
    <property type="evidence" value="ECO:0007669"/>
    <property type="project" value="InterPro"/>
</dbReference>
<evidence type="ECO:0000256" key="2">
    <source>
        <dbReference type="ARBA" id="ARBA00022490"/>
    </source>
</evidence>
<dbReference type="FunFam" id="3.40.850.10:FF:000080">
    <property type="entry name" value="Kinesin-like protein"/>
    <property type="match status" value="1"/>
</dbReference>
<dbReference type="GO" id="GO:0007052">
    <property type="term" value="P:mitotic spindle organization"/>
    <property type="evidence" value="ECO:0007669"/>
    <property type="project" value="TreeGrafter"/>
</dbReference>
<evidence type="ECO:0000256" key="7">
    <source>
        <dbReference type="RuleBase" id="RU000394"/>
    </source>
</evidence>
<dbReference type="PRINTS" id="PR00380">
    <property type="entry name" value="KINESINHEAVY"/>
</dbReference>